<dbReference type="Proteomes" id="UP001055879">
    <property type="component" value="Linkage Group LG07"/>
</dbReference>
<protein>
    <submittedName>
        <fullName evidence="1">Uncharacterized protein</fullName>
    </submittedName>
</protein>
<organism evidence="1 2">
    <name type="scientific">Arctium lappa</name>
    <name type="common">Greater burdock</name>
    <name type="synonym">Lappa major</name>
    <dbReference type="NCBI Taxonomy" id="4217"/>
    <lineage>
        <taxon>Eukaryota</taxon>
        <taxon>Viridiplantae</taxon>
        <taxon>Streptophyta</taxon>
        <taxon>Embryophyta</taxon>
        <taxon>Tracheophyta</taxon>
        <taxon>Spermatophyta</taxon>
        <taxon>Magnoliopsida</taxon>
        <taxon>eudicotyledons</taxon>
        <taxon>Gunneridae</taxon>
        <taxon>Pentapetalae</taxon>
        <taxon>asterids</taxon>
        <taxon>campanulids</taxon>
        <taxon>Asterales</taxon>
        <taxon>Asteraceae</taxon>
        <taxon>Carduoideae</taxon>
        <taxon>Cardueae</taxon>
        <taxon>Arctiinae</taxon>
        <taxon>Arctium</taxon>
    </lineage>
</organism>
<dbReference type="EMBL" id="CM042053">
    <property type="protein sequence ID" value="KAI3716324.1"/>
    <property type="molecule type" value="Genomic_DNA"/>
</dbReference>
<accession>A0ACB9B1E5</accession>
<reference evidence="1 2" key="2">
    <citation type="journal article" date="2022" name="Mol. Ecol. Resour.">
        <title>The genomes of chicory, endive, great burdock and yacon provide insights into Asteraceae paleo-polyploidization history and plant inulin production.</title>
        <authorList>
            <person name="Fan W."/>
            <person name="Wang S."/>
            <person name="Wang H."/>
            <person name="Wang A."/>
            <person name="Jiang F."/>
            <person name="Liu H."/>
            <person name="Zhao H."/>
            <person name="Xu D."/>
            <person name="Zhang Y."/>
        </authorList>
    </citation>
    <scope>NUCLEOTIDE SEQUENCE [LARGE SCALE GENOMIC DNA]</scope>
    <source>
        <strain evidence="2">cv. Niubang</strain>
    </source>
</reference>
<evidence type="ECO:0000313" key="2">
    <source>
        <dbReference type="Proteomes" id="UP001055879"/>
    </source>
</evidence>
<gene>
    <name evidence="1" type="ORF">L6452_23582</name>
</gene>
<name>A0ACB9B1E5_ARCLA</name>
<keyword evidence="2" id="KW-1185">Reference proteome</keyword>
<evidence type="ECO:0000313" key="1">
    <source>
        <dbReference type="EMBL" id="KAI3716324.1"/>
    </source>
</evidence>
<proteinExistence type="predicted"/>
<comment type="caution">
    <text evidence="1">The sequence shown here is derived from an EMBL/GenBank/DDBJ whole genome shotgun (WGS) entry which is preliminary data.</text>
</comment>
<sequence length="73" mass="8149">MMHLRLNEFCMLPFHASHYLLGLCCFAISSGLRFLLQCIVYDKMVCVPGTTGCGRGSTEMLHLSAGFMFVIDL</sequence>
<reference evidence="2" key="1">
    <citation type="journal article" date="2022" name="Mol. Ecol. Resour.">
        <title>The genomes of chicory, endive, great burdock and yacon provide insights into Asteraceae palaeo-polyploidization history and plant inulin production.</title>
        <authorList>
            <person name="Fan W."/>
            <person name="Wang S."/>
            <person name="Wang H."/>
            <person name="Wang A."/>
            <person name="Jiang F."/>
            <person name="Liu H."/>
            <person name="Zhao H."/>
            <person name="Xu D."/>
            <person name="Zhang Y."/>
        </authorList>
    </citation>
    <scope>NUCLEOTIDE SEQUENCE [LARGE SCALE GENOMIC DNA]</scope>
    <source>
        <strain evidence="2">cv. Niubang</strain>
    </source>
</reference>